<evidence type="ECO:0000256" key="1">
    <source>
        <dbReference type="SAM" id="MobiDB-lite"/>
    </source>
</evidence>
<comment type="caution">
    <text evidence="3">The sequence shown here is derived from an EMBL/GenBank/DDBJ whole genome shotgun (WGS) entry which is preliminary data.</text>
</comment>
<feature type="compositionally biased region" description="Polar residues" evidence="1">
    <location>
        <begin position="221"/>
        <end position="238"/>
    </location>
</feature>
<dbReference type="Proteomes" id="UP000554235">
    <property type="component" value="Unassembled WGS sequence"/>
</dbReference>
<accession>A0A8H4LG34</accession>
<gene>
    <name evidence="3" type="ORF">FALBO_4323</name>
</gene>
<keyword evidence="4" id="KW-1185">Reference proteome</keyword>
<feature type="signal peptide" evidence="2">
    <location>
        <begin position="1"/>
        <end position="35"/>
    </location>
</feature>
<dbReference type="AlphaFoldDB" id="A0A8H4LG34"/>
<reference evidence="3 4" key="1">
    <citation type="submission" date="2020-01" db="EMBL/GenBank/DDBJ databases">
        <title>Identification and distribution of gene clusters putatively required for synthesis of sphingolipid metabolism inhibitors in phylogenetically diverse species of the filamentous fungus Fusarium.</title>
        <authorList>
            <person name="Kim H.-S."/>
            <person name="Busman M."/>
            <person name="Brown D.W."/>
            <person name="Divon H."/>
            <person name="Uhlig S."/>
            <person name="Proctor R.H."/>
        </authorList>
    </citation>
    <scope>NUCLEOTIDE SEQUENCE [LARGE SCALE GENOMIC DNA]</scope>
    <source>
        <strain evidence="3 4">NRRL 20459</strain>
    </source>
</reference>
<name>A0A8H4LG34_9HYPO</name>
<evidence type="ECO:0000256" key="2">
    <source>
        <dbReference type="SAM" id="SignalP"/>
    </source>
</evidence>
<dbReference type="EMBL" id="JAADYS010000563">
    <property type="protein sequence ID" value="KAF4468787.1"/>
    <property type="molecule type" value="Genomic_DNA"/>
</dbReference>
<organism evidence="3 4">
    <name type="scientific">Fusarium albosuccineum</name>
    <dbReference type="NCBI Taxonomy" id="1237068"/>
    <lineage>
        <taxon>Eukaryota</taxon>
        <taxon>Fungi</taxon>
        <taxon>Dikarya</taxon>
        <taxon>Ascomycota</taxon>
        <taxon>Pezizomycotina</taxon>
        <taxon>Sordariomycetes</taxon>
        <taxon>Hypocreomycetidae</taxon>
        <taxon>Hypocreales</taxon>
        <taxon>Nectriaceae</taxon>
        <taxon>Fusarium</taxon>
        <taxon>Fusarium decemcellulare species complex</taxon>
    </lineage>
</organism>
<evidence type="ECO:0000313" key="4">
    <source>
        <dbReference type="Proteomes" id="UP000554235"/>
    </source>
</evidence>
<evidence type="ECO:0000313" key="3">
    <source>
        <dbReference type="EMBL" id="KAF4468787.1"/>
    </source>
</evidence>
<protein>
    <submittedName>
        <fullName evidence="3">Uncharacterized protein</fullName>
    </submittedName>
</protein>
<sequence length="287" mass="31008">MGEKETMFVGVFRLGLRQSMAGLLLSLIISSDGHCDDDACPAQHAPGQDLTSHAVSHEGHDGVQAPPGGRGGTEMDGRKMSRSALLTLDPTPAVESSAEKPDPTLEDATARSSFVRNLYPEEEEDDGRRSCQAVASEDEASKKERCDIAGRQHEGSSLIWALFLFPCLGLRCPALPCLYLHLYPPRRLLRLSVLFLAWDAMHVAYMAQDKGRNQLRGPTVTGPTTSPYRSGRAMSTSPHDYVGGQQGRAHDGLVGAQPADWEPPSTAPAPWHRRDSPCAAASCRLPA</sequence>
<feature type="region of interest" description="Disordered" evidence="1">
    <location>
        <begin position="40"/>
        <end position="144"/>
    </location>
</feature>
<feature type="chain" id="PRO_5034164691" evidence="2">
    <location>
        <begin position="36"/>
        <end position="287"/>
    </location>
</feature>
<proteinExistence type="predicted"/>
<keyword evidence="2" id="KW-0732">Signal</keyword>
<feature type="region of interest" description="Disordered" evidence="1">
    <location>
        <begin position="213"/>
        <end position="287"/>
    </location>
</feature>